<evidence type="ECO:0000256" key="5">
    <source>
        <dbReference type="SAM" id="Phobius"/>
    </source>
</evidence>
<feature type="transmembrane region" description="Helical" evidence="5">
    <location>
        <begin position="113"/>
        <end position="132"/>
    </location>
</feature>
<accession>A0A6J4K243</accession>
<dbReference type="PANTHER" id="PTHR11603">
    <property type="entry name" value="AAA FAMILY ATPASE"/>
    <property type="match status" value="1"/>
</dbReference>
<evidence type="ECO:0000313" key="7">
    <source>
        <dbReference type="EMBL" id="CAA9293867.1"/>
    </source>
</evidence>
<organism evidence="7">
    <name type="scientific">uncultured Chloroflexota bacterium</name>
    <dbReference type="NCBI Taxonomy" id="166587"/>
    <lineage>
        <taxon>Bacteria</taxon>
        <taxon>Bacillati</taxon>
        <taxon>Chloroflexota</taxon>
        <taxon>environmental samples</taxon>
    </lineage>
</organism>
<reference evidence="7" key="1">
    <citation type="submission" date="2020-02" db="EMBL/GenBank/DDBJ databases">
        <authorList>
            <person name="Meier V. D."/>
        </authorList>
    </citation>
    <scope>NUCLEOTIDE SEQUENCE</scope>
    <source>
        <strain evidence="7">AVDCRST_MAG77</strain>
    </source>
</reference>
<comment type="cofactor">
    <cofactor evidence="1">
        <name>Mg(2+)</name>
        <dbReference type="ChEBI" id="CHEBI:18420"/>
    </cofactor>
</comment>
<name>A0A6J4K243_9CHLR</name>
<keyword evidence="3" id="KW-0378">Hydrolase</keyword>
<dbReference type="PROSITE" id="PS50926">
    <property type="entry name" value="TRAM"/>
    <property type="match status" value="1"/>
</dbReference>
<keyword evidence="2" id="KW-0540">Nuclease</keyword>
<protein>
    <submittedName>
        <fullName evidence="7">Membrane-associated protein containing RNA-binding TRAM domain and ribonuclease PIN-domain, YacL B.subtilis ortholog</fullName>
    </submittedName>
</protein>
<dbReference type="SMART" id="SM00670">
    <property type="entry name" value="PINc"/>
    <property type="match status" value="1"/>
</dbReference>
<dbReference type="AlphaFoldDB" id="A0A6J4K243"/>
<dbReference type="InterPro" id="IPR052041">
    <property type="entry name" value="Nucleic_acid_metab_PIN/TRAM"/>
</dbReference>
<dbReference type="CDD" id="cd09877">
    <property type="entry name" value="PIN_YacL-like"/>
    <property type="match status" value="1"/>
</dbReference>
<evidence type="ECO:0000259" key="6">
    <source>
        <dbReference type="PROSITE" id="PS50926"/>
    </source>
</evidence>
<evidence type="ECO:0000256" key="1">
    <source>
        <dbReference type="ARBA" id="ARBA00001946"/>
    </source>
</evidence>
<dbReference type="InterPro" id="IPR002716">
    <property type="entry name" value="PIN_dom"/>
</dbReference>
<dbReference type="InterPro" id="IPR029060">
    <property type="entry name" value="PIN-like_dom_sf"/>
</dbReference>
<dbReference type="SUPFAM" id="SSF88723">
    <property type="entry name" value="PIN domain-like"/>
    <property type="match status" value="1"/>
</dbReference>
<gene>
    <name evidence="7" type="ORF">AVDCRST_MAG77-5001</name>
</gene>
<feature type="domain" description="TRAM" evidence="6">
    <location>
        <begin position="283"/>
        <end position="349"/>
    </location>
</feature>
<evidence type="ECO:0000256" key="4">
    <source>
        <dbReference type="ARBA" id="ARBA00022842"/>
    </source>
</evidence>
<evidence type="ECO:0000256" key="2">
    <source>
        <dbReference type="ARBA" id="ARBA00022722"/>
    </source>
</evidence>
<keyword evidence="5" id="KW-0812">Transmembrane</keyword>
<keyword evidence="4" id="KW-0460">Magnesium</keyword>
<evidence type="ECO:0000256" key="3">
    <source>
        <dbReference type="ARBA" id="ARBA00022801"/>
    </source>
</evidence>
<keyword evidence="5" id="KW-0472">Membrane</keyword>
<proteinExistence type="predicted"/>
<dbReference type="InterPro" id="IPR002792">
    <property type="entry name" value="TRAM_dom"/>
</dbReference>
<dbReference type="Pfam" id="PF01938">
    <property type="entry name" value="TRAM"/>
    <property type="match status" value="1"/>
</dbReference>
<dbReference type="Gene3D" id="3.40.50.1010">
    <property type="entry name" value="5'-nuclease"/>
    <property type="match status" value="1"/>
</dbReference>
<feature type="transmembrane region" description="Helical" evidence="5">
    <location>
        <begin position="40"/>
        <end position="67"/>
    </location>
</feature>
<feature type="transmembrane region" description="Helical" evidence="5">
    <location>
        <begin position="79"/>
        <end position="101"/>
    </location>
</feature>
<sequence length="396" mass="41935">MHLLLRLIGMVVAGAAGWQLGWVLAALSGGGTQHAAENEALRYVLVLALAAAGLGLLLTPYATVVPLRRLWRFSRTAAAADLAGGAAGMLVGLLLAALAAFPISQLPGPLGSWLPAVVAVLLAWLGTALGMSRKDELFRAVRTSWTGARQEGGLRGAALLDTSAIVDGRIVDVRRSGFIGGDLTVPRFVLEELQQLADSSDALRRRRGRRGLDLLERLRDEIGIDVLDADFPDVRGVDSKLIRLARRERAAIVTTDYALNRVASLQGVPVLNVNDLAHALRPVVVPGDELTLDITQDGRERAQGVGFLDDGTMVVVEGGRRVLGQRADVEVTRVLPTSGGRMVFARLRDVADATDEVAAESKQGMPVDKGAAAATGAVAERGRLRVLRQPSGTEGD</sequence>
<dbReference type="GO" id="GO:0004518">
    <property type="term" value="F:nuclease activity"/>
    <property type="evidence" value="ECO:0007669"/>
    <property type="project" value="UniProtKB-KW"/>
</dbReference>
<dbReference type="EMBL" id="CADCTC010000261">
    <property type="protein sequence ID" value="CAA9293867.1"/>
    <property type="molecule type" value="Genomic_DNA"/>
</dbReference>
<feature type="transmembrane region" description="Helical" evidence="5">
    <location>
        <begin position="7"/>
        <end position="28"/>
    </location>
</feature>
<dbReference type="GO" id="GO:0016787">
    <property type="term" value="F:hydrolase activity"/>
    <property type="evidence" value="ECO:0007669"/>
    <property type="project" value="UniProtKB-KW"/>
</dbReference>
<keyword evidence="5" id="KW-1133">Transmembrane helix</keyword>
<dbReference type="PANTHER" id="PTHR11603:SF147">
    <property type="entry name" value="MEMBRANE PROTEIN"/>
    <property type="match status" value="1"/>
</dbReference>